<name>A0A8S1F6M8_9PELO</name>
<feature type="transmembrane region" description="Helical" evidence="1">
    <location>
        <begin position="105"/>
        <end position="127"/>
    </location>
</feature>
<dbReference type="AlphaFoldDB" id="A0A8S1F6M8"/>
<comment type="caution">
    <text evidence="2">The sequence shown here is derived from an EMBL/GenBank/DDBJ whole genome shotgun (WGS) entry which is preliminary data.</text>
</comment>
<evidence type="ECO:0000313" key="3">
    <source>
        <dbReference type="Proteomes" id="UP000494206"/>
    </source>
</evidence>
<reference evidence="2 3" key="1">
    <citation type="submission" date="2020-04" db="EMBL/GenBank/DDBJ databases">
        <authorList>
            <person name="Laetsch R D."/>
            <person name="Stevens L."/>
            <person name="Kumar S."/>
            <person name="Blaxter L. M."/>
        </authorList>
    </citation>
    <scope>NUCLEOTIDE SEQUENCE [LARGE SCALE GENOMIC DNA]</scope>
</reference>
<keyword evidence="1" id="KW-0812">Transmembrane</keyword>
<accession>A0A8S1F6M8</accession>
<keyword evidence="1" id="KW-1133">Transmembrane helix</keyword>
<sequence length="180" mass="19719">MSQSPASKKNKRKEFAERDRANLDVRILGISAKASQRVDYSKLLEISVGISFAGWHHRIVGSVLPSVAGNKFINSLMFLIYFVYLMIFCTVGTGNDEVDFGVETAAFLFVWVPIIAIFYAIFTFVLSRLGWLGHYSRVAATNSTDGAKSTHSTLSTLFASEIGSRAGSSRGSKSKASNDF</sequence>
<feature type="transmembrane region" description="Helical" evidence="1">
    <location>
        <begin position="72"/>
        <end position="93"/>
    </location>
</feature>
<evidence type="ECO:0000256" key="1">
    <source>
        <dbReference type="SAM" id="Phobius"/>
    </source>
</evidence>
<dbReference type="Proteomes" id="UP000494206">
    <property type="component" value="Unassembled WGS sequence"/>
</dbReference>
<proteinExistence type="predicted"/>
<protein>
    <submittedName>
        <fullName evidence="2">Uncharacterized protein</fullName>
    </submittedName>
</protein>
<keyword evidence="1" id="KW-0472">Membrane</keyword>
<dbReference type="EMBL" id="CADEPM010000006">
    <property type="protein sequence ID" value="CAB3407820.1"/>
    <property type="molecule type" value="Genomic_DNA"/>
</dbReference>
<gene>
    <name evidence="2" type="ORF">CBOVIS_LOCUS9683</name>
</gene>
<keyword evidence="3" id="KW-1185">Reference proteome</keyword>
<organism evidence="2 3">
    <name type="scientific">Caenorhabditis bovis</name>
    <dbReference type="NCBI Taxonomy" id="2654633"/>
    <lineage>
        <taxon>Eukaryota</taxon>
        <taxon>Metazoa</taxon>
        <taxon>Ecdysozoa</taxon>
        <taxon>Nematoda</taxon>
        <taxon>Chromadorea</taxon>
        <taxon>Rhabditida</taxon>
        <taxon>Rhabditina</taxon>
        <taxon>Rhabditomorpha</taxon>
        <taxon>Rhabditoidea</taxon>
        <taxon>Rhabditidae</taxon>
        <taxon>Peloderinae</taxon>
        <taxon>Caenorhabditis</taxon>
    </lineage>
</organism>
<evidence type="ECO:0000313" key="2">
    <source>
        <dbReference type="EMBL" id="CAB3407820.1"/>
    </source>
</evidence>